<dbReference type="AlphaFoldDB" id="A0A166DAB5"/>
<proteinExistence type="predicted"/>
<evidence type="ECO:0000313" key="2">
    <source>
        <dbReference type="Proteomes" id="UP000077755"/>
    </source>
</evidence>
<keyword evidence="2" id="KW-1185">Reference proteome</keyword>
<evidence type="ECO:0000313" key="1">
    <source>
        <dbReference type="EMBL" id="WOG87341.1"/>
    </source>
</evidence>
<dbReference type="PANTHER" id="PTHR35726">
    <property type="entry name" value="GLUTAMIC ACID-RICH PROTEIN-LIKE"/>
    <property type="match status" value="1"/>
</dbReference>
<dbReference type="EMBL" id="CP093344">
    <property type="protein sequence ID" value="WOG87341.1"/>
    <property type="molecule type" value="Genomic_DNA"/>
</dbReference>
<dbReference type="PANTHER" id="PTHR35726:SF4">
    <property type="entry name" value="GLUTAMIC ACID-RICH PROTEIN-LIKE"/>
    <property type="match status" value="1"/>
</dbReference>
<dbReference type="Proteomes" id="UP000077755">
    <property type="component" value="Chromosome 2"/>
</dbReference>
<gene>
    <name evidence="1" type="ORF">DCAR_0206565</name>
</gene>
<sequence length="175" mass="20203">MDGRKNWDWHKVVDISPFLRYEATGDSDQVNNDLNMDHAEGKSYEADDALSCCSDSYDNTIFNKSYYCDREEERAKRPKAKSMKKEECYATCHKKSRKKGQDFWYDPDCRNCDDDGDDDDDGGSINQVRRSCGNRGYVASSQQKEKSGKSYALEDSSMEPKVENDKLFWDTCLDN</sequence>
<dbReference type="Gramene" id="KZN04999">
    <property type="protein sequence ID" value="KZN04999"/>
    <property type="gene ID" value="DCAR_005836"/>
</dbReference>
<protein>
    <submittedName>
        <fullName evidence="1">Uncharacterized protein</fullName>
    </submittedName>
</protein>
<accession>A0A166DAB5</accession>
<reference evidence="1" key="2">
    <citation type="submission" date="2022-03" db="EMBL/GenBank/DDBJ databases">
        <title>Draft title - Genomic analysis of global carrot germplasm unveils the trajectory of domestication and the origin of high carotenoid orange carrot.</title>
        <authorList>
            <person name="Iorizzo M."/>
            <person name="Ellison S."/>
            <person name="Senalik D."/>
            <person name="Macko-Podgorni A."/>
            <person name="Grzebelus D."/>
            <person name="Bostan H."/>
            <person name="Rolling W."/>
            <person name="Curaba J."/>
            <person name="Simon P."/>
        </authorList>
    </citation>
    <scope>NUCLEOTIDE SEQUENCE</scope>
    <source>
        <tissue evidence="1">Leaf</tissue>
    </source>
</reference>
<name>A0A166DAB5_DAUCS</name>
<organism evidence="1 2">
    <name type="scientific">Daucus carota subsp. sativus</name>
    <name type="common">Carrot</name>
    <dbReference type="NCBI Taxonomy" id="79200"/>
    <lineage>
        <taxon>Eukaryota</taxon>
        <taxon>Viridiplantae</taxon>
        <taxon>Streptophyta</taxon>
        <taxon>Embryophyta</taxon>
        <taxon>Tracheophyta</taxon>
        <taxon>Spermatophyta</taxon>
        <taxon>Magnoliopsida</taxon>
        <taxon>eudicotyledons</taxon>
        <taxon>Gunneridae</taxon>
        <taxon>Pentapetalae</taxon>
        <taxon>asterids</taxon>
        <taxon>campanulids</taxon>
        <taxon>Apiales</taxon>
        <taxon>Apiaceae</taxon>
        <taxon>Apioideae</taxon>
        <taxon>Scandiceae</taxon>
        <taxon>Daucinae</taxon>
        <taxon>Daucus</taxon>
        <taxon>Daucus sect. Daucus</taxon>
    </lineage>
</organism>
<reference evidence="1" key="1">
    <citation type="journal article" date="2016" name="Nat. Genet.">
        <title>A high-quality carrot genome assembly provides new insights into carotenoid accumulation and asterid genome evolution.</title>
        <authorList>
            <person name="Iorizzo M."/>
            <person name="Ellison S."/>
            <person name="Senalik D."/>
            <person name="Zeng P."/>
            <person name="Satapoomin P."/>
            <person name="Huang J."/>
            <person name="Bowman M."/>
            <person name="Iovene M."/>
            <person name="Sanseverino W."/>
            <person name="Cavagnaro P."/>
            <person name="Yildiz M."/>
            <person name="Macko-Podgorni A."/>
            <person name="Moranska E."/>
            <person name="Grzebelus E."/>
            <person name="Grzebelus D."/>
            <person name="Ashrafi H."/>
            <person name="Zheng Z."/>
            <person name="Cheng S."/>
            <person name="Spooner D."/>
            <person name="Van Deynze A."/>
            <person name="Simon P."/>
        </authorList>
    </citation>
    <scope>NUCLEOTIDE SEQUENCE</scope>
    <source>
        <tissue evidence="1">Leaf</tissue>
    </source>
</reference>